<name>A0A4C1UK33_EUMVA</name>
<evidence type="ECO:0000313" key="1">
    <source>
        <dbReference type="EMBL" id="GBP26801.1"/>
    </source>
</evidence>
<sequence length="93" mass="9682">MTAGIGDGKGSGATVRRDEQKNIFDSCTVKVIYPCGGGGARAPLASAYGLAVRLPPLIPADEGATWKNIVQVYRDDSLSCAVTNDVASSCFRC</sequence>
<comment type="caution">
    <text evidence="1">The sequence shown here is derived from an EMBL/GenBank/DDBJ whole genome shotgun (WGS) entry which is preliminary data.</text>
</comment>
<proteinExistence type="predicted"/>
<organism evidence="1 2">
    <name type="scientific">Eumeta variegata</name>
    <name type="common">Bagworm moth</name>
    <name type="synonym">Eumeta japonica</name>
    <dbReference type="NCBI Taxonomy" id="151549"/>
    <lineage>
        <taxon>Eukaryota</taxon>
        <taxon>Metazoa</taxon>
        <taxon>Ecdysozoa</taxon>
        <taxon>Arthropoda</taxon>
        <taxon>Hexapoda</taxon>
        <taxon>Insecta</taxon>
        <taxon>Pterygota</taxon>
        <taxon>Neoptera</taxon>
        <taxon>Endopterygota</taxon>
        <taxon>Lepidoptera</taxon>
        <taxon>Glossata</taxon>
        <taxon>Ditrysia</taxon>
        <taxon>Tineoidea</taxon>
        <taxon>Psychidae</taxon>
        <taxon>Oiketicinae</taxon>
        <taxon>Eumeta</taxon>
    </lineage>
</organism>
<gene>
    <name evidence="1" type="ORF">EVAR_81166_1</name>
</gene>
<reference evidence="1 2" key="1">
    <citation type="journal article" date="2019" name="Commun. Biol.">
        <title>The bagworm genome reveals a unique fibroin gene that provides high tensile strength.</title>
        <authorList>
            <person name="Kono N."/>
            <person name="Nakamura H."/>
            <person name="Ohtoshi R."/>
            <person name="Tomita M."/>
            <person name="Numata K."/>
            <person name="Arakawa K."/>
        </authorList>
    </citation>
    <scope>NUCLEOTIDE SEQUENCE [LARGE SCALE GENOMIC DNA]</scope>
</reference>
<dbReference type="Proteomes" id="UP000299102">
    <property type="component" value="Unassembled WGS sequence"/>
</dbReference>
<evidence type="ECO:0000313" key="2">
    <source>
        <dbReference type="Proteomes" id="UP000299102"/>
    </source>
</evidence>
<dbReference type="EMBL" id="BGZK01000185">
    <property type="protein sequence ID" value="GBP26801.1"/>
    <property type="molecule type" value="Genomic_DNA"/>
</dbReference>
<dbReference type="AlphaFoldDB" id="A0A4C1UK33"/>
<protein>
    <submittedName>
        <fullName evidence="1">Uncharacterized protein</fullName>
    </submittedName>
</protein>
<accession>A0A4C1UK33</accession>
<keyword evidence="2" id="KW-1185">Reference proteome</keyword>